<protein>
    <submittedName>
        <fullName evidence="1 3">Uncharacterized protein</fullName>
    </submittedName>
</protein>
<dbReference type="WBParaSite" id="SBAD_0000141601-mRNA-1">
    <property type="protein sequence ID" value="SBAD_0000141601-mRNA-1"/>
    <property type="gene ID" value="SBAD_0000141601"/>
</dbReference>
<reference evidence="1 2" key="2">
    <citation type="submission" date="2018-11" db="EMBL/GenBank/DDBJ databases">
        <authorList>
            <consortium name="Pathogen Informatics"/>
        </authorList>
    </citation>
    <scope>NUCLEOTIDE SEQUENCE [LARGE SCALE GENOMIC DNA]</scope>
</reference>
<evidence type="ECO:0000313" key="1">
    <source>
        <dbReference type="EMBL" id="VDO94106.1"/>
    </source>
</evidence>
<organism evidence="3">
    <name type="scientific">Soboliphyme baturini</name>
    <dbReference type="NCBI Taxonomy" id="241478"/>
    <lineage>
        <taxon>Eukaryota</taxon>
        <taxon>Metazoa</taxon>
        <taxon>Ecdysozoa</taxon>
        <taxon>Nematoda</taxon>
        <taxon>Enoplea</taxon>
        <taxon>Dorylaimia</taxon>
        <taxon>Dioctophymatida</taxon>
        <taxon>Dioctophymatoidea</taxon>
        <taxon>Soboliphymatidae</taxon>
        <taxon>Soboliphyme</taxon>
    </lineage>
</organism>
<sequence length="151" mass="17199">MRTVRTIGRRTWSIETILEMYQSKGTSNSFRNKSCRFRNGRRETAAATALVLSLRSLGNRPGGWLVPRERTARSTTPQSESFDDRKGMMVECKTSDADATDDRTCMRLVVVSSAEVETKAETEIARLPRDYRLFGCHSKLRLVVCSFLLER</sequence>
<evidence type="ECO:0000313" key="3">
    <source>
        <dbReference type="WBParaSite" id="SBAD_0000141601-mRNA-1"/>
    </source>
</evidence>
<dbReference type="Proteomes" id="UP000270296">
    <property type="component" value="Unassembled WGS sequence"/>
</dbReference>
<reference evidence="3" key="1">
    <citation type="submission" date="2016-06" db="UniProtKB">
        <authorList>
            <consortium name="WormBaseParasite"/>
        </authorList>
    </citation>
    <scope>IDENTIFICATION</scope>
</reference>
<accession>A0A183ICL3</accession>
<evidence type="ECO:0000313" key="2">
    <source>
        <dbReference type="Proteomes" id="UP000270296"/>
    </source>
</evidence>
<dbReference type="EMBL" id="UZAM01006801">
    <property type="protein sequence ID" value="VDO94106.1"/>
    <property type="molecule type" value="Genomic_DNA"/>
</dbReference>
<name>A0A183ICL3_9BILA</name>
<dbReference type="AlphaFoldDB" id="A0A183ICL3"/>
<keyword evidence="2" id="KW-1185">Reference proteome</keyword>
<proteinExistence type="predicted"/>
<gene>
    <name evidence="1" type="ORF">SBAD_LOCUS1357</name>
</gene>